<keyword evidence="1" id="KW-1133">Transmembrane helix</keyword>
<evidence type="ECO:0008006" key="3">
    <source>
        <dbReference type="Google" id="ProtNLM"/>
    </source>
</evidence>
<evidence type="ECO:0000313" key="2">
    <source>
        <dbReference type="EMBL" id="SVC38253.1"/>
    </source>
</evidence>
<sequence>MARLTESISNYDTYSLSLLMISNSTINRLSKHRTYWFMLIVFVVLVLFRLVYSTPIEFNGESILKWHMGRVLFQTQDWGLLLGSHHELRWSVVLPNILLGILFPSGYVSYYITPIIFFSAFTVSCTIFLRHERTPVLLCLFFVCVVSFDPMGHVMASQVNSGAYGLFYCVVGLIFLVRYLDKGGLANIVLCSGFLFFAYAAHITYIVFCAAPVLYLGLNKKDRKGLLVFIVTFGLLFLFETLLLSLLSSGDTSVTGGRVERLWDTKRGGSIKWKGKDLYELHHVFDRWRMLPKYNLAIAVA</sequence>
<feature type="transmembrane region" description="Helical" evidence="1">
    <location>
        <begin position="187"/>
        <end position="214"/>
    </location>
</feature>
<feature type="transmembrane region" description="Helical" evidence="1">
    <location>
        <begin position="226"/>
        <end position="247"/>
    </location>
</feature>
<accession>A0A382LPH8</accession>
<keyword evidence="1" id="KW-0472">Membrane</keyword>
<keyword evidence="1" id="KW-0812">Transmembrane</keyword>
<name>A0A382LPH8_9ZZZZ</name>
<protein>
    <recommendedName>
        <fullName evidence="3">Glycosyltransferase RgtA/B/C/D-like domain-containing protein</fullName>
    </recommendedName>
</protein>
<gene>
    <name evidence="2" type="ORF">METZ01_LOCUS291107</name>
</gene>
<dbReference type="EMBL" id="UINC01088224">
    <property type="protein sequence ID" value="SVC38253.1"/>
    <property type="molecule type" value="Genomic_DNA"/>
</dbReference>
<reference evidence="2" key="1">
    <citation type="submission" date="2018-05" db="EMBL/GenBank/DDBJ databases">
        <authorList>
            <person name="Lanie J.A."/>
            <person name="Ng W.-L."/>
            <person name="Kazmierczak K.M."/>
            <person name="Andrzejewski T.M."/>
            <person name="Davidsen T.M."/>
            <person name="Wayne K.J."/>
            <person name="Tettelin H."/>
            <person name="Glass J.I."/>
            <person name="Rusch D."/>
            <person name="Podicherti R."/>
            <person name="Tsui H.-C.T."/>
            <person name="Winkler M.E."/>
        </authorList>
    </citation>
    <scope>NUCLEOTIDE SEQUENCE</scope>
</reference>
<feature type="transmembrane region" description="Helical" evidence="1">
    <location>
        <begin position="136"/>
        <end position="156"/>
    </location>
</feature>
<proteinExistence type="predicted"/>
<feature type="non-terminal residue" evidence="2">
    <location>
        <position position="301"/>
    </location>
</feature>
<organism evidence="2">
    <name type="scientific">marine metagenome</name>
    <dbReference type="NCBI Taxonomy" id="408172"/>
    <lineage>
        <taxon>unclassified sequences</taxon>
        <taxon>metagenomes</taxon>
        <taxon>ecological metagenomes</taxon>
    </lineage>
</organism>
<feature type="transmembrane region" description="Helical" evidence="1">
    <location>
        <begin position="34"/>
        <end position="52"/>
    </location>
</feature>
<feature type="transmembrane region" description="Helical" evidence="1">
    <location>
        <begin position="108"/>
        <end position="129"/>
    </location>
</feature>
<feature type="transmembrane region" description="Helical" evidence="1">
    <location>
        <begin position="162"/>
        <end position="180"/>
    </location>
</feature>
<evidence type="ECO:0000256" key="1">
    <source>
        <dbReference type="SAM" id="Phobius"/>
    </source>
</evidence>
<dbReference type="AlphaFoldDB" id="A0A382LPH8"/>